<dbReference type="PANTHER" id="PTHR13428">
    <property type="entry name" value="INNER NUCLEAR MEMBRANE PROTEIN MAN1 LEM DOMAIN CONTAINING PROTEIN"/>
    <property type="match status" value="1"/>
</dbReference>
<dbReference type="Proteomes" id="UP000280834">
    <property type="component" value="Unassembled WGS sequence"/>
</dbReference>
<dbReference type="EMBL" id="UZAG01002350">
    <property type="protein sequence ID" value="VDO13284.1"/>
    <property type="molecule type" value="Genomic_DNA"/>
</dbReference>
<evidence type="ECO:0000313" key="2">
    <source>
        <dbReference type="Proteomes" id="UP000280834"/>
    </source>
</evidence>
<reference evidence="1 2" key="2">
    <citation type="submission" date="2018-11" db="EMBL/GenBank/DDBJ databases">
        <authorList>
            <consortium name="Pathogen Informatics"/>
        </authorList>
    </citation>
    <scope>NUCLEOTIDE SEQUENCE [LARGE SCALE GENOMIC DNA]</scope>
</reference>
<dbReference type="AlphaFoldDB" id="A0A0R3QAT0"/>
<dbReference type="SUPFAM" id="SSF54928">
    <property type="entry name" value="RNA-binding domain, RBD"/>
    <property type="match status" value="1"/>
</dbReference>
<dbReference type="InterPro" id="IPR012677">
    <property type="entry name" value="Nucleotide-bd_a/b_plait_sf"/>
</dbReference>
<dbReference type="STRING" id="42155.A0A0R3QAT0"/>
<dbReference type="GO" id="GO:0031490">
    <property type="term" value="F:chromatin DNA binding"/>
    <property type="evidence" value="ECO:0007669"/>
    <property type="project" value="TreeGrafter"/>
</dbReference>
<dbReference type="WBParaSite" id="BTMF_0000345101-mRNA-1">
    <property type="protein sequence ID" value="BTMF_0000345101-mRNA-1"/>
    <property type="gene ID" value="BTMF_0000345101"/>
</dbReference>
<evidence type="ECO:0000313" key="3">
    <source>
        <dbReference type="WBParaSite" id="BTMF_0000345101-mRNA-1"/>
    </source>
</evidence>
<name>A0A0R3QAT0_9BILA</name>
<gene>
    <name evidence="1" type="ORF">BTMF_LOCUS2761</name>
</gene>
<keyword evidence="2" id="KW-1185">Reference proteome</keyword>
<dbReference type="PANTHER" id="PTHR13428:SF12">
    <property type="entry name" value="INNER NUCLEAR MEMBRANE PROTEIN MAN1"/>
    <property type="match status" value="1"/>
</dbReference>
<evidence type="ECO:0000313" key="1">
    <source>
        <dbReference type="EMBL" id="VDO13284.1"/>
    </source>
</evidence>
<accession>A0A0R3QAT0</accession>
<dbReference type="GO" id="GO:0030514">
    <property type="term" value="P:negative regulation of BMP signaling pathway"/>
    <property type="evidence" value="ECO:0007669"/>
    <property type="project" value="TreeGrafter"/>
</dbReference>
<dbReference type="InterPro" id="IPR035979">
    <property type="entry name" value="RBD_domain_sf"/>
</dbReference>
<proteinExistence type="predicted"/>
<organism evidence="3">
    <name type="scientific">Brugia timori</name>
    <dbReference type="NCBI Taxonomy" id="42155"/>
    <lineage>
        <taxon>Eukaryota</taxon>
        <taxon>Metazoa</taxon>
        <taxon>Ecdysozoa</taxon>
        <taxon>Nematoda</taxon>
        <taxon>Chromadorea</taxon>
        <taxon>Rhabditida</taxon>
        <taxon>Spirurina</taxon>
        <taxon>Spiruromorpha</taxon>
        <taxon>Filarioidea</taxon>
        <taxon>Onchocercidae</taxon>
        <taxon>Brugia</taxon>
    </lineage>
</organism>
<dbReference type="Gene3D" id="3.30.70.330">
    <property type="match status" value="1"/>
</dbReference>
<sequence length="178" mass="20922">MMLLIFWYKDNVHSLKTRIQERDNLFGYVIQKHLPCIIIGRSIIIFNLVFIKSIRNNTFIIIRFVTAFDGSMRRSMLSQAPSHCLKLRGMFSSAKDYETKFMNLKEALLQKIAPIKPLHVYVENDSKEGVMFARFASLTDCSCAFKSLHGTWFNGQLVWAKFLRDERYEQRFPNALRQ</sequence>
<reference evidence="3" key="1">
    <citation type="submission" date="2017-02" db="UniProtKB">
        <authorList>
            <consortium name="WormBaseParasite"/>
        </authorList>
    </citation>
    <scope>IDENTIFICATION</scope>
</reference>
<dbReference type="InterPro" id="IPR052277">
    <property type="entry name" value="INM_ESCRT-Associated"/>
</dbReference>
<protein>
    <submittedName>
        <fullName evidence="3">RRM domain-containing protein</fullName>
    </submittedName>
</protein>
<dbReference type="GO" id="GO:0006998">
    <property type="term" value="P:nuclear envelope organization"/>
    <property type="evidence" value="ECO:0007669"/>
    <property type="project" value="TreeGrafter"/>
</dbReference>